<keyword evidence="1" id="KW-0472">Membrane</keyword>
<reference evidence="2 3" key="1">
    <citation type="submission" date="2016-01" db="EMBL/GenBank/DDBJ databases">
        <title>Highly variable Streptococcus oralis are common among viridans streptococci isolated from primates.</title>
        <authorList>
            <person name="Denapaite D."/>
            <person name="Rieger M."/>
            <person name="Koendgen S."/>
            <person name="Brueckner R."/>
            <person name="Ochigava I."/>
            <person name="Kappeler P."/>
            <person name="Maetz-Rensing K."/>
            <person name="Leendertz F."/>
            <person name="Hakenbeck R."/>
        </authorList>
    </citation>
    <scope>NUCLEOTIDE SEQUENCE [LARGE SCALE GENOMIC DNA]</scope>
    <source>
        <strain evidence="2 3">DD07</strain>
    </source>
</reference>
<accession>A0A139N7Q3</accession>
<proteinExistence type="predicted"/>
<feature type="transmembrane region" description="Helical" evidence="1">
    <location>
        <begin position="483"/>
        <end position="503"/>
    </location>
</feature>
<evidence type="ECO:0000313" key="3">
    <source>
        <dbReference type="Proteomes" id="UP000070096"/>
    </source>
</evidence>
<gene>
    <name evidence="2" type="ORF">SGODD07_00857</name>
</gene>
<feature type="transmembrane region" description="Helical" evidence="1">
    <location>
        <begin position="233"/>
        <end position="264"/>
    </location>
</feature>
<protein>
    <submittedName>
        <fullName evidence="2">ABC transporter permease protein</fullName>
    </submittedName>
</protein>
<comment type="caution">
    <text evidence="2">The sequence shown here is derived from an EMBL/GenBank/DDBJ whole genome shotgun (WGS) entry which is preliminary data.</text>
</comment>
<feature type="transmembrane region" description="Helical" evidence="1">
    <location>
        <begin position="358"/>
        <end position="384"/>
    </location>
</feature>
<sequence length="545" mass="61815">MRFKALKSLIRTNIIYTTPPSSLTRFRQKQAKKPDKKINVSRQLIMTHLFTSLLYLLIFGVMSAFYPLVDHPGIFTNMVSIFSLMVLSQGFLSFYNVFYESKDLQSYRPYAFSEAEIMIGKSISVVLTVLLGALPILAYFINLQIQSGNPFWLAIPIVLVSLVVLGSVLAFGILTAVHFITKTSVFRQHKQVASNILLGVTNLLIFGSIILVNTQNRELLLKDTGSYLPPMEAFYYFGVAPFEAQSLIGIGAWALVAVILFSIVKWKVLPEFYEAALKTSETVNKKQRVRKFQLGNQKSFPRFVWSYQLSLISDGSVFLQSVFMSSVMPYLFILPGLMGLIQGGGFELSPYLTPKFLIPLMLITVFIAAFNAGSTNLTMIGISLERENFAYLKVLPFDMKAYLRLKFWYLFLIQSILPLLIFVVVNLLLGTHWLSLLVMVLVWISNCLAWSIWGFQRDNRLLVTNWSNVTELFNRSNNTLKTIIAFLILFVFIAAIGGSYALIFYLKEAVVYGITLGFFLIIMLLSGVLYFHYANKFKKRLGQKS</sequence>
<feature type="transmembrane region" description="Helical" evidence="1">
    <location>
        <begin position="405"/>
        <end position="427"/>
    </location>
</feature>
<feature type="transmembrane region" description="Helical" evidence="1">
    <location>
        <begin position="119"/>
        <end position="141"/>
    </location>
</feature>
<feature type="transmembrane region" description="Helical" evidence="1">
    <location>
        <begin position="44"/>
        <end position="68"/>
    </location>
</feature>
<feature type="transmembrane region" description="Helical" evidence="1">
    <location>
        <begin position="509"/>
        <end position="531"/>
    </location>
</feature>
<feature type="transmembrane region" description="Helical" evidence="1">
    <location>
        <begin position="433"/>
        <end position="453"/>
    </location>
</feature>
<organism evidence="2 3">
    <name type="scientific">Streptococcus gordonii</name>
    <dbReference type="NCBI Taxonomy" id="1302"/>
    <lineage>
        <taxon>Bacteria</taxon>
        <taxon>Bacillati</taxon>
        <taxon>Bacillota</taxon>
        <taxon>Bacilli</taxon>
        <taxon>Lactobacillales</taxon>
        <taxon>Streptococcaceae</taxon>
        <taxon>Streptococcus</taxon>
    </lineage>
</organism>
<keyword evidence="1" id="KW-1133">Transmembrane helix</keyword>
<evidence type="ECO:0000256" key="1">
    <source>
        <dbReference type="SAM" id="Phobius"/>
    </source>
</evidence>
<feature type="transmembrane region" description="Helical" evidence="1">
    <location>
        <begin position="192"/>
        <end position="213"/>
    </location>
</feature>
<dbReference type="Proteomes" id="UP000070096">
    <property type="component" value="Unassembled WGS sequence"/>
</dbReference>
<feature type="transmembrane region" description="Helical" evidence="1">
    <location>
        <begin position="317"/>
        <end position="338"/>
    </location>
</feature>
<keyword evidence="1" id="KW-0812">Transmembrane</keyword>
<feature type="transmembrane region" description="Helical" evidence="1">
    <location>
        <begin position="153"/>
        <end position="180"/>
    </location>
</feature>
<feature type="transmembrane region" description="Helical" evidence="1">
    <location>
        <begin position="74"/>
        <end position="98"/>
    </location>
</feature>
<dbReference type="EMBL" id="LQRC01000129">
    <property type="protein sequence ID" value="KXT72079.1"/>
    <property type="molecule type" value="Genomic_DNA"/>
</dbReference>
<evidence type="ECO:0000313" key="2">
    <source>
        <dbReference type="EMBL" id="KXT72079.1"/>
    </source>
</evidence>
<dbReference type="PATRIC" id="fig|1302.21.peg.963"/>
<dbReference type="AlphaFoldDB" id="A0A139N7Q3"/>
<name>A0A139N7Q3_STRGN</name>